<dbReference type="PANTHER" id="PTHR33406">
    <property type="entry name" value="MEMBRANE PROTEIN MJ1562-RELATED"/>
    <property type="match status" value="1"/>
</dbReference>
<feature type="domain" description="Membrane transport protein MMPL" evidence="8">
    <location>
        <begin position="87"/>
        <end position="415"/>
    </location>
</feature>
<dbReference type="EMBL" id="BAFD01000076">
    <property type="protein sequence ID" value="GAB44967.1"/>
    <property type="molecule type" value="Genomic_DNA"/>
</dbReference>
<evidence type="ECO:0000256" key="5">
    <source>
        <dbReference type="ARBA" id="ARBA00022989"/>
    </source>
</evidence>
<accession>A0ABQ0HGF8</accession>
<protein>
    <recommendedName>
        <fullName evidence="8">Membrane transport protein MMPL domain-containing protein</fullName>
    </recommendedName>
</protein>
<feature type="transmembrane region" description="Helical" evidence="7">
    <location>
        <begin position="858"/>
        <end position="877"/>
    </location>
</feature>
<evidence type="ECO:0000256" key="3">
    <source>
        <dbReference type="ARBA" id="ARBA00022475"/>
    </source>
</evidence>
<comment type="similarity">
    <text evidence="2">Belongs to the resistance-nodulation-cell division (RND) (TC 2.A.6) family. MmpL subfamily.</text>
</comment>
<proteinExistence type="inferred from homology"/>
<sequence>MSTDDGERQMATTRGRLARLRHGLFAEIRRPVHREVLRDGASSRPRFARFLYACSIPVIVIWLLIAGGLNIVVPQLESTVTEHAQSFLPDEASSVQALVKMGEYFGGGGSNNFVYVLMEGDEPLGPEARTYYNELLAELTADTEHVNSAMDLWSNPDLAPAAQSSDGHVAYVLVNLAGNMGTALAMESTQSARDTIAASTPPPGIDVHVTGPSAVVNDEMVAINDSIILLVSVCALLVGAVLLLVYRSVVTAMVPLLGVGLALAVARATISFLAENEVIKVSIFAAALSAVIVLGAGTNYGIFLVGRYQEARRKGRDREDAYYDALAGVQHIVVASALTVAGAMACLAATRLAMFSTSGLPCTIAILITLAAALTLGPAVLAVATRLGFVEPRESASPRRWRRIGTTVARWPGPVLAAALAVLAVMILPLAMYAPSYNERRAQPADSPANVGFAAADRHLPPNIMAPSVLIVESDHDMRNSADLIALAQMTDAVASIDGVNAVQGITRPLGQTLDQGTLTSQAGYIGNRFGQMTSLLRDRITDLDAIGATVDRLDTAIDGVDAALRQGAAGAGSLSDATTQLQQTSDSTLAKVDELSAGIAPMRGLVRSIPQCGDVAACRTALTGLSVLDDVPALRESVRDLANGTRSLSGALPTAAEQIPTLRATVTQIRELVGPLRTTLGALLPQVGEITDFLDEVSGAYSAGSPAAGGFFLPSQALESPLFQSGIPYYFSDDGKATRMIVTPQREGFSRDAMDVSAHVIPTALGAIKDTSLAGSTVSIGGPGGTLLNIESFAHEDFIAIVVAAFAFVFCVVLFLLRSLVAALAVIGTVGLSYLSAMGVSVFLWQGIIGNPLHWSVAPIAFTFLVAVGADYNMLLVSRFREEYGAGGGTGLIRAMVGTGSVVTQAGLTFGITMLAMLASYAHNVAQIGTTVAIGLLIDTLIVRTLVMPAIARLSGRWFWWPTPFVSLPARRTRLEPEHDEQMSPTVAQRL</sequence>
<feature type="transmembrane region" description="Helical" evidence="7">
    <location>
        <begin position="825"/>
        <end position="846"/>
    </location>
</feature>
<feature type="transmembrane region" description="Helical" evidence="7">
    <location>
        <begin position="326"/>
        <end position="352"/>
    </location>
</feature>
<feature type="transmembrane region" description="Helical" evidence="7">
    <location>
        <begin position="364"/>
        <end position="390"/>
    </location>
</feature>
<evidence type="ECO:0000313" key="9">
    <source>
        <dbReference type="EMBL" id="GAB44967.1"/>
    </source>
</evidence>
<reference evidence="9 10" key="1">
    <citation type="submission" date="2012-02" db="EMBL/GenBank/DDBJ databases">
        <title>Whole genome shotgun sequence of Gordonia terrae NBRC 100016.</title>
        <authorList>
            <person name="Takarada H."/>
            <person name="Hosoyama A."/>
            <person name="Tsuchikane K."/>
            <person name="Katsumata H."/>
            <person name="Yamazaki S."/>
            <person name="Fujita N."/>
        </authorList>
    </citation>
    <scope>NUCLEOTIDE SEQUENCE [LARGE SCALE GENOMIC DNA]</scope>
    <source>
        <strain evidence="9 10">NBRC 100016</strain>
    </source>
</reference>
<dbReference type="SUPFAM" id="SSF82866">
    <property type="entry name" value="Multidrug efflux transporter AcrB transmembrane domain"/>
    <property type="match status" value="2"/>
</dbReference>
<dbReference type="InterPro" id="IPR050545">
    <property type="entry name" value="Mycobact_MmpL"/>
</dbReference>
<evidence type="ECO:0000256" key="4">
    <source>
        <dbReference type="ARBA" id="ARBA00022692"/>
    </source>
</evidence>
<dbReference type="InterPro" id="IPR004869">
    <property type="entry name" value="MMPL_dom"/>
</dbReference>
<organism evidence="9 10">
    <name type="scientific">Gordonia terrae NBRC 100016</name>
    <dbReference type="NCBI Taxonomy" id="1089454"/>
    <lineage>
        <taxon>Bacteria</taxon>
        <taxon>Bacillati</taxon>
        <taxon>Actinomycetota</taxon>
        <taxon>Actinomycetes</taxon>
        <taxon>Mycobacteriales</taxon>
        <taxon>Gordoniaceae</taxon>
        <taxon>Gordonia</taxon>
    </lineage>
</organism>
<evidence type="ECO:0000256" key="1">
    <source>
        <dbReference type="ARBA" id="ARBA00004651"/>
    </source>
</evidence>
<dbReference type="Proteomes" id="UP000004881">
    <property type="component" value="Unassembled WGS sequence"/>
</dbReference>
<feature type="transmembrane region" description="Helical" evidence="7">
    <location>
        <begin position="799"/>
        <end position="818"/>
    </location>
</feature>
<comment type="subcellular location">
    <subcellularLocation>
        <location evidence="1">Cell membrane</location>
        <topology evidence="1">Multi-pass membrane protein</topology>
    </subcellularLocation>
</comment>
<keyword evidence="10" id="KW-1185">Reference proteome</keyword>
<feature type="transmembrane region" description="Helical" evidence="7">
    <location>
        <begin position="926"/>
        <end position="948"/>
    </location>
</feature>
<feature type="transmembrane region" description="Helical" evidence="7">
    <location>
        <begin position="279"/>
        <end position="305"/>
    </location>
</feature>
<feature type="transmembrane region" description="Helical" evidence="7">
    <location>
        <begin position="253"/>
        <end position="273"/>
    </location>
</feature>
<keyword evidence="4 7" id="KW-0812">Transmembrane</keyword>
<comment type="caution">
    <text evidence="9">The sequence shown here is derived from an EMBL/GenBank/DDBJ whole genome shotgun (WGS) entry which is preliminary data.</text>
</comment>
<evidence type="ECO:0000259" key="8">
    <source>
        <dbReference type="Pfam" id="PF03176"/>
    </source>
</evidence>
<gene>
    <name evidence="9" type="ORF">GOTRE_076_00610</name>
</gene>
<feature type="transmembrane region" description="Helical" evidence="7">
    <location>
        <begin position="411"/>
        <end position="434"/>
    </location>
</feature>
<dbReference type="Pfam" id="PF03176">
    <property type="entry name" value="MMPL"/>
    <property type="match status" value="2"/>
</dbReference>
<evidence type="ECO:0000256" key="6">
    <source>
        <dbReference type="ARBA" id="ARBA00023136"/>
    </source>
</evidence>
<keyword evidence="3" id="KW-1003">Cell membrane</keyword>
<name>A0ABQ0HGF8_9ACTN</name>
<keyword evidence="6 7" id="KW-0472">Membrane</keyword>
<dbReference type="PANTHER" id="PTHR33406:SF6">
    <property type="entry name" value="MEMBRANE PROTEIN YDGH-RELATED"/>
    <property type="match status" value="1"/>
</dbReference>
<dbReference type="Gene3D" id="1.20.1640.10">
    <property type="entry name" value="Multidrug efflux transporter AcrB transmembrane domain"/>
    <property type="match status" value="2"/>
</dbReference>
<evidence type="ECO:0000256" key="2">
    <source>
        <dbReference type="ARBA" id="ARBA00010157"/>
    </source>
</evidence>
<evidence type="ECO:0000256" key="7">
    <source>
        <dbReference type="SAM" id="Phobius"/>
    </source>
</evidence>
<keyword evidence="5 7" id="KW-1133">Transmembrane helix</keyword>
<feature type="transmembrane region" description="Helical" evidence="7">
    <location>
        <begin position="898"/>
        <end position="920"/>
    </location>
</feature>
<evidence type="ECO:0000313" key="10">
    <source>
        <dbReference type="Proteomes" id="UP000004881"/>
    </source>
</evidence>
<feature type="domain" description="Membrane transport protein MMPL" evidence="8">
    <location>
        <begin position="687"/>
        <end position="964"/>
    </location>
</feature>
<feature type="transmembrane region" description="Helical" evidence="7">
    <location>
        <begin position="227"/>
        <end position="246"/>
    </location>
</feature>
<feature type="transmembrane region" description="Helical" evidence="7">
    <location>
        <begin position="50"/>
        <end position="73"/>
    </location>
</feature>